<comment type="caution">
    <text evidence="1">The sequence shown here is derived from an EMBL/GenBank/DDBJ whole genome shotgun (WGS) entry which is preliminary data.</text>
</comment>
<proteinExistence type="predicted"/>
<protein>
    <submittedName>
        <fullName evidence="1">Uncharacterized protein</fullName>
    </submittedName>
</protein>
<name>A0A3M7RVB8_BRAPC</name>
<organism evidence="1 2">
    <name type="scientific">Brachionus plicatilis</name>
    <name type="common">Marine rotifer</name>
    <name type="synonym">Brachionus muelleri</name>
    <dbReference type="NCBI Taxonomy" id="10195"/>
    <lineage>
        <taxon>Eukaryota</taxon>
        <taxon>Metazoa</taxon>
        <taxon>Spiralia</taxon>
        <taxon>Gnathifera</taxon>
        <taxon>Rotifera</taxon>
        <taxon>Eurotatoria</taxon>
        <taxon>Monogononta</taxon>
        <taxon>Pseudotrocha</taxon>
        <taxon>Ploima</taxon>
        <taxon>Brachionidae</taxon>
        <taxon>Brachionus</taxon>
    </lineage>
</organism>
<reference evidence="1 2" key="1">
    <citation type="journal article" date="2018" name="Sci. Rep.">
        <title>Genomic signatures of local adaptation to the degree of environmental predictability in rotifers.</title>
        <authorList>
            <person name="Franch-Gras L."/>
            <person name="Hahn C."/>
            <person name="Garcia-Roger E.M."/>
            <person name="Carmona M.J."/>
            <person name="Serra M."/>
            <person name="Gomez A."/>
        </authorList>
    </citation>
    <scope>NUCLEOTIDE SEQUENCE [LARGE SCALE GENOMIC DNA]</scope>
    <source>
        <strain evidence="1">HYR1</strain>
    </source>
</reference>
<dbReference type="Proteomes" id="UP000276133">
    <property type="component" value="Unassembled WGS sequence"/>
</dbReference>
<dbReference type="EMBL" id="REGN01002542">
    <property type="protein sequence ID" value="RNA27442.1"/>
    <property type="molecule type" value="Genomic_DNA"/>
</dbReference>
<evidence type="ECO:0000313" key="2">
    <source>
        <dbReference type="Proteomes" id="UP000276133"/>
    </source>
</evidence>
<accession>A0A3M7RVB8</accession>
<gene>
    <name evidence="1" type="ORF">BpHYR1_034194</name>
</gene>
<keyword evidence="2" id="KW-1185">Reference proteome</keyword>
<dbReference type="AlphaFoldDB" id="A0A3M7RVB8"/>
<evidence type="ECO:0000313" key="1">
    <source>
        <dbReference type="EMBL" id="RNA27442.1"/>
    </source>
</evidence>
<sequence length="117" mass="13857">MNFARNIRSEKRLYSIITFFQLLKTKWRNMNLYKLLLSLYFILSTVLCISKAGLKSVLKLLIKVIKGFKLSCEIGFMYDLDFRNLTKKLSKFVLNNLEAFLIFQRSDLFNSDVIRDL</sequence>